<evidence type="ECO:0000313" key="7">
    <source>
        <dbReference type="Proteomes" id="UP000290189"/>
    </source>
</evidence>
<dbReference type="SUPFAM" id="SSF50985">
    <property type="entry name" value="RCC1/BLIP-II"/>
    <property type="match status" value="2"/>
</dbReference>
<feature type="region of interest" description="Disordered" evidence="4">
    <location>
        <begin position="540"/>
        <end position="612"/>
    </location>
</feature>
<dbReference type="Gene3D" id="2.130.10.30">
    <property type="entry name" value="Regulator of chromosome condensation 1/beta-lactamase-inhibitor protein II"/>
    <property type="match status" value="2"/>
</dbReference>
<dbReference type="Proteomes" id="UP000290189">
    <property type="component" value="Unassembled WGS sequence"/>
</dbReference>
<sequence length="1183" mass="128165">MASPEDDAAAAAAGAVVPVSVTTSSTSKSRGVALDFKRRELIFDSFENLKDLRQFKRKRATGAAPKGPTGTLVYTFGAGFYGQLGRVGRGTDRCAKVPTPVEFDQAIMQVACGGFHSAALTEAGHVYTWGDGRMGQLGSLDKQHNMRPLPAVVDTLVSMSVVVISVACGQYHTAALTDDERVFTWGSGKYGQLGLGTRFDERYPKQVEFDADTLNGCGPPIAISCGDRHTCFITKRNKVLSCGGGEHGQLGHDNGDDVMSPKLIDALSPVKVVQVSCGATNSAAVTSTGTLYVWGFGENLHPKDQPNICFRPRPVRFKEKVLQVACGQAHMAILTDQRDVYCYGSGTEGQIGHGSTSNVRAPRLVLKGKHICDVAAGRYHTMCLSAHGVLYAWGCGESGQLGHNCVDNEVFPRVVDALLGNVVGQVACGEHHTMALSSAPYPTVSQDVAFWRILEDEELRLKKLMLRRSPSGLKSKEIQQVEAARDRIRQKHEERIEVAHRDDAVAIVERLATIKTADAISAQVADKIEMDAEEMELARVRASAGTAADDDNAEPSPSSSSPPPLVLPHVATRRATAAAAATMASSSSTPALKAATTAPDKPAAPAPKGKSKGAGAAAAAAAAAATADDNDDNDIGNLVLRRARKGPGAPSPSKGIVVPSVHGATDAPAAASADDANGGGGATGAASSAPGHGAASRLGRGRSVPDLHARRNAGADGNPLVSRILFFEKASSALRLVKASLEKETPQYIAEHTNVEEIFRNRERLDKLRDEIRRKTTRLNELKSVYKFMKPAPEDLANAAKREAHIKELNMKLLTLNTRQVEAEENKKNYELNILRMKDERLELSKKIESLRGLLAEHERLFGKVSAMSERVLAEKNAVDAEIVKFKQDMDGFRQFFAFQLKSYHQILINKISNSREQERKIREKNSRSEERKRERVARMKAECDKIIEEGQQYRRQLQDLVGQLEYYEERFHKIKLVTGLSDPQDIIDKFYFNEEIDRELKEEIAAHRAVIDRLKTAKTVSLVHLDEQKSAVVDSKWKDVDQLQEKYREVTLTMVRRRNEVEQMNQKLAFVQEGLLSLIRAIDAAEGAAGPSDTGRNGAGAVVAHASVGPNDSCLVILSALQHRLAKLTQTLGVQPAAAKAGPAATTAALLAGKKDDGYSLIESTKEEDDDAEPDAQIGAMD</sequence>
<proteinExistence type="predicted"/>
<feature type="repeat" description="RCC1" evidence="2">
    <location>
        <begin position="237"/>
        <end position="288"/>
    </location>
</feature>
<feature type="domain" description="RCC1-like" evidence="5">
    <location>
        <begin position="73"/>
        <end position="299"/>
    </location>
</feature>
<dbReference type="InterPro" id="IPR051625">
    <property type="entry name" value="Signaling_Regulatory_Domain"/>
</dbReference>
<dbReference type="PANTHER" id="PTHR22872:SF2">
    <property type="entry name" value="INHIBITOR OF BRUTON TYROSINE KINASE"/>
    <property type="match status" value="1"/>
</dbReference>
<evidence type="ECO:0000256" key="2">
    <source>
        <dbReference type="PROSITE-ProRule" id="PRU00235"/>
    </source>
</evidence>
<evidence type="ECO:0000256" key="4">
    <source>
        <dbReference type="SAM" id="MobiDB-lite"/>
    </source>
</evidence>
<dbReference type="PROSITE" id="PS50012">
    <property type="entry name" value="RCC1_3"/>
    <property type="match status" value="7"/>
</dbReference>
<protein>
    <recommendedName>
        <fullName evidence="5">RCC1-like domain-containing protein</fullName>
    </recommendedName>
</protein>
<evidence type="ECO:0000259" key="5">
    <source>
        <dbReference type="Pfam" id="PF25390"/>
    </source>
</evidence>
<reference evidence="6 7" key="1">
    <citation type="submission" date="2018-03" db="EMBL/GenBank/DDBJ databases">
        <authorList>
            <person name="Fogelqvist J."/>
        </authorList>
    </citation>
    <scope>NUCLEOTIDE SEQUENCE [LARGE SCALE GENOMIC DNA]</scope>
</reference>
<feature type="repeat" description="RCC1" evidence="2">
    <location>
        <begin position="124"/>
        <end position="179"/>
    </location>
</feature>
<feature type="repeat" description="RCC1" evidence="2">
    <location>
        <begin position="289"/>
        <end position="337"/>
    </location>
</feature>
<feature type="repeat" description="RCC1" evidence="2">
    <location>
        <begin position="338"/>
        <end position="387"/>
    </location>
</feature>
<evidence type="ECO:0000256" key="3">
    <source>
        <dbReference type="SAM" id="Coils"/>
    </source>
</evidence>
<dbReference type="PROSITE" id="PS00626">
    <property type="entry name" value="RCC1_2"/>
    <property type="match status" value="4"/>
</dbReference>
<feature type="compositionally biased region" description="Low complexity" evidence="4">
    <location>
        <begin position="573"/>
        <end position="612"/>
    </location>
</feature>
<feature type="region of interest" description="Disordered" evidence="4">
    <location>
        <begin position="1160"/>
        <end position="1183"/>
    </location>
</feature>
<keyword evidence="1" id="KW-0677">Repeat</keyword>
<feature type="coiled-coil region" evidence="3">
    <location>
        <begin position="930"/>
        <end position="957"/>
    </location>
</feature>
<feature type="compositionally biased region" description="Low complexity" evidence="4">
    <location>
        <begin position="666"/>
        <end position="676"/>
    </location>
</feature>
<dbReference type="AlphaFoldDB" id="A0A3P3YK28"/>
<organism evidence="6 7">
    <name type="scientific">Plasmodiophora brassicae</name>
    <name type="common">Clubroot disease agent</name>
    <dbReference type="NCBI Taxonomy" id="37360"/>
    <lineage>
        <taxon>Eukaryota</taxon>
        <taxon>Sar</taxon>
        <taxon>Rhizaria</taxon>
        <taxon>Endomyxa</taxon>
        <taxon>Phytomyxea</taxon>
        <taxon>Plasmodiophorida</taxon>
        <taxon>Plasmodiophoridae</taxon>
        <taxon>Plasmodiophora</taxon>
    </lineage>
</organism>
<gene>
    <name evidence="6" type="ORF">PLBR_LOCUS7773</name>
</gene>
<evidence type="ECO:0000256" key="1">
    <source>
        <dbReference type="ARBA" id="ARBA00022737"/>
    </source>
</evidence>
<accession>A0A3P3YK28</accession>
<dbReference type="InterPro" id="IPR058923">
    <property type="entry name" value="RCC1-like_dom"/>
</dbReference>
<keyword evidence="3" id="KW-0175">Coiled coil</keyword>
<feature type="repeat" description="RCC1" evidence="2">
    <location>
        <begin position="180"/>
        <end position="236"/>
    </location>
</feature>
<name>A0A3P3YK28_PLABS</name>
<feature type="compositionally biased region" description="Low complexity" evidence="4">
    <location>
        <begin position="684"/>
        <end position="696"/>
    </location>
</feature>
<feature type="region of interest" description="Disordered" evidence="4">
    <location>
        <begin position="666"/>
        <end position="700"/>
    </location>
</feature>
<dbReference type="EMBL" id="OVEO01000014">
    <property type="protein sequence ID" value="SPR00558.1"/>
    <property type="molecule type" value="Genomic_DNA"/>
</dbReference>
<dbReference type="PRINTS" id="PR00633">
    <property type="entry name" value="RCCNDNSATION"/>
</dbReference>
<evidence type="ECO:0000313" key="6">
    <source>
        <dbReference type="EMBL" id="SPR00558.1"/>
    </source>
</evidence>
<keyword evidence="6" id="KW-0496">Mitochondrion</keyword>
<feature type="coiled-coil region" evidence="3">
    <location>
        <begin position="755"/>
        <end position="861"/>
    </location>
</feature>
<dbReference type="InterPro" id="IPR000408">
    <property type="entry name" value="Reg_chr_condens"/>
</dbReference>
<dbReference type="Pfam" id="PF25390">
    <property type="entry name" value="WD40_RLD"/>
    <property type="match status" value="1"/>
</dbReference>
<geneLocation type="mitochondrion" evidence="6"/>
<feature type="repeat" description="RCC1" evidence="2">
    <location>
        <begin position="71"/>
        <end position="123"/>
    </location>
</feature>
<dbReference type="Pfam" id="PF00415">
    <property type="entry name" value="RCC1"/>
    <property type="match status" value="2"/>
</dbReference>
<dbReference type="PANTHER" id="PTHR22872">
    <property type="entry name" value="BTK-BINDING PROTEIN-RELATED"/>
    <property type="match status" value="1"/>
</dbReference>
<feature type="repeat" description="RCC1" evidence="2">
    <location>
        <begin position="388"/>
        <end position="439"/>
    </location>
</feature>
<dbReference type="InterPro" id="IPR009091">
    <property type="entry name" value="RCC1/BLIP-II"/>
</dbReference>